<gene>
    <name evidence="8" type="ORF">C7450_103512</name>
</gene>
<dbReference type="Pfam" id="PF00753">
    <property type="entry name" value="Lactamase_B"/>
    <property type="match status" value="1"/>
</dbReference>
<dbReference type="InterPro" id="IPR036866">
    <property type="entry name" value="RibonucZ/Hydroxyglut_hydro"/>
</dbReference>
<dbReference type="Gene3D" id="3.60.15.10">
    <property type="entry name" value="Ribonuclease Z/Hydroxyacylglutathione hydrolase-like"/>
    <property type="match status" value="1"/>
</dbReference>
<comment type="cofactor">
    <cofactor evidence="1">
        <name>Zn(2+)</name>
        <dbReference type="ChEBI" id="CHEBI:29105"/>
    </cofactor>
</comment>
<dbReference type="SUPFAM" id="SSF56281">
    <property type="entry name" value="Metallo-hydrolase/oxidoreductase"/>
    <property type="match status" value="1"/>
</dbReference>
<dbReference type="AlphaFoldDB" id="A0A2V3UPD2"/>
<proteinExistence type="inferred from homology"/>
<feature type="compositionally biased region" description="Basic and acidic residues" evidence="6">
    <location>
        <begin position="263"/>
        <end position="281"/>
    </location>
</feature>
<evidence type="ECO:0000313" key="8">
    <source>
        <dbReference type="EMBL" id="PXW61990.1"/>
    </source>
</evidence>
<evidence type="ECO:0000256" key="4">
    <source>
        <dbReference type="ARBA" id="ARBA00022801"/>
    </source>
</evidence>
<dbReference type="GO" id="GO:0016787">
    <property type="term" value="F:hydrolase activity"/>
    <property type="evidence" value="ECO:0007669"/>
    <property type="project" value="UniProtKB-KW"/>
</dbReference>
<keyword evidence="9" id="KW-1185">Reference proteome</keyword>
<evidence type="ECO:0000256" key="3">
    <source>
        <dbReference type="ARBA" id="ARBA00022723"/>
    </source>
</evidence>
<sequence length="281" mass="30994">MFEIHTLRLGELMIPQGESLLRDPIHAWYVTDGTTRILVDVGMPGVEETRRRLGIAATGGGPDSLVRTLGECGTDPGAIDIIIATHLHFDHAWNLDLFPQACVVVQRDEVFHAVDPVATQRIYYLRETLLSLLARKKPSGLRLIDGDVDLMPGVRLMKVPGHTPGMQVPIVSTTKGKVALVSDLGDHYRCWFPADPRATEHPMRFMTGSYLPGAIRSESERVYQDSMARVQAACDIVIPAHDFRIPSHIPAEWFEVPASTRGDLSHSKADHSKAAHSKAAE</sequence>
<accession>A0A2V3UPD2</accession>
<dbReference type="InterPro" id="IPR051013">
    <property type="entry name" value="MBL_superfamily_lactonases"/>
</dbReference>
<dbReference type="SMART" id="SM00849">
    <property type="entry name" value="Lactamase_B"/>
    <property type="match status" value="1"/>
</dbReference>
<reference evidence="8 9" key="1">
    <citation type="submission" date="2018-05" db="EMBL/GenBank/DDBJ databases">
        <title>Genomic Encyclopedia of Type Strains, Phase IV (KMG-IV): sequencing the most valuable type-strain genomes for metagenomic binning, comparative biology and taxonomic classification.</title>
        <authorList>
            <person name="Goeker M."/>
        </authorList>
    </citation>
    <scope>NUCLEOTIDE SEQUENCE [LARGE SCALE GENOMIC DNA]</scope>
    <source>
        <strain evidence="8 9">DSM 6462</strain>
    </source>
</reference>
<evidence type="ECO:0000256" key="6">
    <source>
        <dbReference type="SAM" id="MobiDB-lite"/>
    </source>
</evidence>
<dbReference type="Proteomes" id="UP000248021">
    <property type="component" value="Unassembled WGS sequence"/>
</dbReference>
<dbReference type="RefSeq" id="WP_110374254.1">
    <property type="nucleotide sequence ID" value="NZ_JAHBRY010000001.1"/>
</dbReference>
<evidence type="ECO:0000256" key="5">
    <source>
        <dbReference type="ARBA" id="ARBA00022833"/>
    </source>
</evidence>
<dbReference type="OrthoDB" id="9773738at2"/>
<evidence type="ECO:0000256" key="2">
    <source>
        <dbReference type="ARBA" id="ARBA00007749"/>
    </source>
</evidence>
<feature type="domain" description="Metallo-beta-lactamase" evidence="7">
    <location>
        <begin position="24"/>
        <end position="241"/>
    </location>
</feature>
<protein>
    <submittedName>
        <fullName evidence="8">Metallo-beta-lactamase superfamily protein</fullName>
    </submittedName>
</protein>
<dbReference type="PANTHER" id="PTHR42978">
    <property type="entry name" value="QUORUM-QUENCHING LACTONASE YTNP-RELATED-RELATED"/>
    <property type="match status" value="1"/>
</dbReference>
<organism evidence="8 9">
    <name type="scientific">Chelatococcus asaccharovorans</name>
    <dbReference type="NCBI Taxonomy" id="28210"/>
    <lineage>
        <taxon>Bacteria</taxon>
        <taxon>Pseudomonadati</taxon>
        <taxon>Pseudomonadota</taxon>
        <taxon>Alphaproteobacteria</taxon>
        <taxon>Hyphomicrobiales</taxon>
        <taxon>Chelatococcaceae</taxon>
        <taxon>Chelatococcus</taxon>
    </lineage>
</organism>
<evidence type="ECO:0000313" key="9">
    <source>
        <dbReference type="Proteomes" id="UP000248021"/>
    </source>
</evidence>
<comment type="similarity">
    <text evidence="2">Belongs to the metallo-beta-lactamase superfamily.</text>
</comment>
<evidence type="ECO:0000256" key="1">
    <source>
        <dbReference type="ARBA" id="ARBA00001947"/>
    </source>
</evidence>
<dbReference type="InterPro" id="IPR001279">
    <property type="entry name" value="Metallo-B-lactamas"/>
</dbReference>
<dbReference type="GO" id="GO:0046872">
    <property type="term" value="F:metal ion binding"/>
    <property type="evidence" value="ECO:0007669"/>
    <property type="project" value="UniProtKB-KW"/>
</dbReference>
<keyword evidence="3" id="KW-0479">Metal-binding</keyword>
<name>A0A2V3UPD2_9HYPH</name>
<dbReference type="EMBL" id="QJJK01000003">
    <property type="protein sequence ID" value="PXW61990.1"/>
    <property type="molecule type" value="Genomic_DNA"/>
</dbReference>
<evidence type="ECO:0000259" key="7">
    <source>
        <dbReference type="SMART" id="SM00849"/>
    </source>
</evidence>
<comment type="caution">
    <text evidence="8">The sequence shown here is derived from an EMBL/GenBank/DDBJ whole genome shotgun (WGS) entry which is preliminary data.</text>
</comment>
<keyword evidence="5" id="KW-0862">Zinc</keyword>
<feature type="region of interest" description="Disordered" evidence="6">
    <location>
        <begin position="262"/>
        <end position="281"/>
    </location>
</feature>
<dbReference type="PANTHER" id="PTHR42978:SF7">
    <property type="entry name" value="METALLO-HYDROLASE RV2300C-RELATED"/>
    <property type="match status" value="1"/>
</dbReference>
<keyword evidence="4" id="KW-0378">Hydrolase</keyword>